<dbReference type="InterPro" id="IPR023631">
    <property type="entry name" value="Amidase_dom"/>
</dbReference>
<keyword evidence="4" id="KW-0378">Hydrolase</keyword>
<organism evidence="7 8">
    <name type="scientific">Wickerhamomyces ciferrii (strain ATCC 14091 / BCRC 22168 / CBS 111 / JCM 3599 / NBRC 0793 / NRRL Y-1031 F-60-10)</name>
    <name type="common">Yeast</name>
    <name type="synonym">Pichia ciferrii</name>
    <dbReference type="NCBI Taxonomy" id="1206466"/>
    <lineage>
        <taxon>Eukaryota</taxon>
        <taxon>Fungi</taxon>
        <taxon>Dikarya</taxon>
        <taxon>Ascomycota</taxon>
        <taxon>Saccharomycotina</taxon>
        <taxon>Saccharomycetes</taxon>
        <taxon>Phaffomycetales</taxon>
        <taxon>Wickerhamomycetaceae</taxon>
        <taxon>Wickerhamomyces</taxon>
    </lineage>
</organism>
<dbReference type="Proteomes" id="UP000009328">
    <property type="component" value="Unassembled WGS sequence"/>
</dbReference>
<keyword evidence="8" id="KW-1185">Reference proteome</keyword>
<dbReference type="PANTHER" id="PTHR46072:SF4">
    <property type="entry name" value="AMIDASE C550.07-RELATED"/>
    <property type="match status" value="1"/>
</dbReference>
<protein>
    <recommendedName>
        <fullName evidence="3">amidase</fullName>
        <ecNumber evidence="3">3.5.1.4</ecNumber>
    </recommendedName>
</protein>
<gene>
    <name evidence="7" type="ORF">BN7_6379</name>
</gene>
<evidence type="ECO:0000256" key="2">
    <source>
        <dbReference type="ARBA" id="ARBA00009199"/>
    </source>
</evidence>
<comment type="catalytic activity">
    <reaction evidence="1">
        <text>a monocarboxylic acid amide + H2O = a monocarboxylate + NH4(+)</text>
        <dbReference type="Rhea" id="RHEA:12020"/>
        <dbReference type="ChEBI" id="CHEBI:15377"/>
        <dbReference type="ChEBI" id="CHEBI:28938"/>
        <dbReference type="ChEBI" id="CHEBI:35757"/>
        <dbReference type="ChEBI" id="CHEBI:83628"/>
        <dbReference type="EC" id="3.5.1.4"/>
    </reaction>
</comment>
<dbReference type="STRING" id="1206466.K0KNH5"/>
<dbReference type="Gene3D" id="3.90.1300.10">
    <property type="entry name" value="Amidase signature (AS) domain"/>
    <property type="match status" value="1"/>
</dbReference>
<dbReference type="InterPro" id="IPR020556">
    <property type="entry name" value="Amidase_CS"/>
</dbReference>
<feature type="domain" description="Amidase" evidence="6">
    <location>
        <begin position="83"/>
        <end position="524"/>
    </location>
</feature>
<dbReference type="PANTHER" id="PTHR46072">
    <property type="entry name" value="AMIDASE-RELATED-RELATED"/>
    <property type="match status" value="1"/>
</dbReference>
<dbReference type="AlphaFoldDB" id="K0KNH5"/>
<reference evidence="7 8" key="1">
    <citation type="journal article" date="2012" name="Eukaryot. Cell">
        <title>Draft genome sequence of Wickerhamomyces ciferrii NRRL Y-1031 F-60-10.</title>
        <authorList>
            <person name="Schneider J."/>
            <person name="Andrea H."/>
            <person name="Blom J."/>
            <person name="Jaenicke S."/>
            <person name="Ruckert C."/>
            <person name="Schorsch C."/>
            <person name="Szczepanowski R."/>
            <person name="Farwick M."/>
            <person name="Goesmann A."/>
            <person name="Puhler A."/>
            <person name="Schaffer S."/>
            <person name="Tauch A."/>
            <person name="Kohler T."/>
            <person name="Brinkrolf K."/>
        </authorList>
    </citation>
    <scope>NUCLEOTIDE SEQUENCE [LARGE SCALE GENOMIC DNA]</scope>
    <source>
        <strain evidence="8">ATCC 14091 / BCRC 22168 / CBS 111 / JCM 3599 / NBRC 0793 / NRRL Y-1031 F-60-10</strain>
    </source>
</reference>
<proteinExistence type="inferred from homology"/>
<dbReference type="SUPFAM" id="SSF75304">
    <property type="entry name" value="Amidase signature (AS) enzymes"/>
    <property type="match status" value="1"/>
</dbReference>
<dbReference type="PIRSF" id="PIRSF001221">
    <property type="entry name" value="Amidase_fungi"/>
    <property type="match status" value="1"/>
</dbReference>
<sequence>MTLDKYTEVYLPKIKHYRQDLSKQVEPYLPLIKNIDPSKDEHFNAAVEIEKLLSPKELKITGLTTRELIDKQLQNELTAVDIYNAFSKRGALAHIFTNCAMELFFPEGLERAQELDDYRIKNGGKLVGPFHGIPISLKELMKYKGKITNAGYVAFLDNIITNPDDESLTIKILRDQGAVFYIRTSQPQTVMHLDTQNNITGRTTNPFNTKISPGGSSGGEGAAVALKASVIGIGSDIGGSVRVPAAFCGIYGIRPTTKRLSGLGSLSGGAGQESIFATQGPMTNSIDDIDYYMDAYINKGKPWLKDPNIIPLEWKLNYQLDDTITFGFLTTDTIVDPSDSIKRGLSYVQDKLTKFTGKKCIVKTINLDHELMENAYKQNKQIYGTSKPTHDEILNKSEEPILPLTQVFLNFANENGNNILTNNIVKEQTKLYFHQLFENESLDFIIGPTFTNVAEVPDNITHWFYSSMFNLIDFPNIVFKTGLTHDSNVDLQGPSNMTNYNPNDYINAPIGLQLTAKRFEDEKLVACVRLLDEVLGL</sequence>
<name>K0KNH5_WICCF</name>
<dbReference type="InParanoid" id="K0KNH5"/>
<feature type="active site" description="Charge relay system" evidence="5">
    <location>
        <position position="138"/>
    </location>
</feature>
<evidence type="ECO:0000256" key="4">
    <source>
        <dbReference type="ARBA" id="ARBA00022801"/>
    </source>
</evidence>
<feature type="active site" description="Acyl-ester intermediate" evidence="5">
    <location>
        <position position="240"/>
    </location>
</feature>
<evidence type="ECO:0000313" key="7">
    <source>
        <dbReference type="EMBL" id="CCH46780.1"/>
    </source>
</evidence>
<dbReference type="eggNOG" id="KOG1212">
    <property type="taxonomic scope" value="Eukaryota"/>
</dbReference>
<dbReference type="InterPro" id="IPR036928">
    <property type="entry name" value="AS_sf"/>
</dbReference>
<dbReference type="EMBL" id="CAIF01000271">
    <property type="protein sequence ID" value="CCH46780.1"/>
    <property type="molecule type" value="Genomic_DNA"/>
</dbReference>
<evidence type="ECO:0000256" key="3">
    <source>
        <dbReference type="ARBA" id="ARBA00012922"/>
    </source>
</evidence>
<dbReference type="HOGENOM" id="CLU_009600_9_2_1"/>
<evidence type="ECO:0000256" key="5">
    <source>
        <dbReference type="PIRSR" id="PIRSR001221-1"/>
    </source>
</evidence>
<comment type="caution">
    <text evidence="7">The sequence shown here is derived from an EMBL/GenBank/DDBJ whole genome shotgun (WGS) entry which is preliminary data.</text>
</comment>
<dbReference type="EC" id="3.5.1.4" evidence="3"/>
<dbReference type="Pfam" id="PF01425">
    <property type="entry name" value="Amidase"/>
    <property type="match status" value="1"/>
</dbReference>
<feature type="active site" description="Charge relay system" evidence="5">
    <location>
        <position position="216"/>
    </location>
</feature>
<evidence type="ECO:0000259" key="6">
    <source>
        <dbReference type="Pfam" id="PF01425"/>
    </source>
</evidence>
<evidence type="ECO:0000313" key="8">
    <source>
        <dbReference type="Proteomes" id="UP000009328"/>
    </source>
</evidence>
<evidence type="ECO:0000256" key="1">
    <source>
        <dbReference type="ARBA" id="ARBA00001311"/>
    </source>
</evidence>
<dbReference type="GO" id="GO:0004040">
    <property type="term" value="F:amidase activity"/>
    <property type="evidence" value="ECO:0007669"/>
    <property type="project" value="UniProtKB-EC"/>
</dbReference>
<comment type="similarity">
    <text evidence="2">Belongs to the amidase family.</text>
</comment>
<dbReference type="PROSITE" id="PS00571">
    <property type="entry name" value="AMIDASES"/>
    <property type="match status" value="1"/>
</dbReference>
<accession>K0KNH5</accession>